<protein>
    <submittedName>
        <fullName evidence="3">Uncharacterized protein</fullName>
    </submittedName>
</protein>
<keyword evidence="4" id="KW-1185">Reference proteome</keyword>
<name>A0ABU7CJI2_9TELE</name>
<organism evidence="3 4">
    <name type="scientific">Characodon lateralis</name>
    <dbReference type="NCBI Taxonomy" id="208331"/>
    <lineage>
        <taxon>Eukaryota</taxon>
        <taxon>Metazoa</taxon>
        <taxon>Chordata</taxon>
        <taxon>Craniata</taxon>
        <taxon>Vertebrata</taxon>
        <taxon>Euteleostomi</taxon>
        <taxon>Actinopterygii</taxon>
        <taxon>Neopterygii</taxon>
        <taxon>Teleostei</taxon>
        <taxon>Neoteleostei</taxon>
        <taxon>Acanthomorphata</taxon>
        <taxon>Ovalentaria</taxon>
        <taxon>Atherinomorphae</taxon>
        <taxon>Cyprinodontiformes</taxon>
        <taxon>Goodeidae</taxon>
        <taxon>Characodon</taxon>
    </lineage>
</organism>
<accession>A0ABU7CJI2</accession>
<feature type="transmembrane region" description="Helical" evidence="2">
    <location>
        <begin position="28"/>
        <end position="51"/>
    </location>
</feature>
<keyword evidence="2" id="KW-0812">Transmembrane</keyword>
<gene>
    <name evidence="3" type="ORF">CHARACLAT_001245</name>
</gene>
<evidence type="ECO:0000256" key="1">
    <source>
        <dbReference type="SAM" id="MobiDB-lite"/>
    </source>
</evidence>
<keyword evidence="2" id="KW-0472">Membrane</keyword>
<proteinExistence type="predicted"/>
<dbReference type="Proteomes" id="UP001352852">
    <property type="component" value="Unassembled WGS sequence"/>
</dbReference>
<comment type="caution">
    <text evidence="3">The sequence shown here is derived from an EMBL/GenBank/DDBJ whole genome shotgun (WGS) entry which is preliminary data.</text>
</comment>
<reference evidence="3 4" key="1">
    <citation type="submission" date="2021-06" db="EMBL/GenBank/DDBJ databases">
        <authorList>
            <person name="Palmer J.M."/>
        </authorList>
    </citation>
    <scope>NUCLEOTIDE SEQUENCE [LARGE SCALE GENOMIC DNA]</scope>
    <source>
        <strain evidence="3 4">CL_MEX2019</strain>
        <tissue evidence="3">Muscle</tissue>
    </source>
</reference>
<feature type="compositionally biased region" description="Basic and acidic residues" evidence="1">
    <location>
        <begin position="8"/>
        <end position="24"/>
    </location>
</feature>
<keyword evidence="2" id="KW-1133">Transmembrane helix</keyword>
<feature type="region of interest" description="Disordered" evidence="1">
    <location>
        <begin position="1"/>
        <end position="24"/>
    </location>
</feature>
<evidence type="ECO:0000256" key="2">
    <source>
        <dbReference type="SAM" id="Phobius"/>
    </source>
</evidence>
<evidence type="ECO:0000313" key="4">
    <source>
        <dbReference type="Proteomes" id="UP001352852"/>
    </source>
</evidence>
<evidence type="ECO:0000313" key="3">
    <source>
        <dbReference type="EMBL" id="MED6263121.1"/>
    </source>
</evidence>
<dbReference type="EMBL" id="JAHUTJ010000043">
    <property type="protein sequence ID" value="MED6263121.1"/>
    <property type="molecule type" value="Genomic_DNA"/>
</dbReference>
<sequence>MIGRIRNRKSDLREQANRQHPTDETRRLSSISILSCLTLMITVTALAKLVMMPICEIQFLRLFNKLIFLDKHKFSGHAA</sequence>